<dbReference type="OrthoDB" id="9809586at2"/>
<dbReference type="RefSeq" id="WP_160646814.1">
    <property type="nucleotide sequence ID" value="NZ_SIJB01000029.1"/>
</dbReference>
<dbReference type="PANTHER" id="PTHR43245:SF13">
    <property type="entry name" value="UDP-D-APIOSE_UDP-D-XYLOSE SYNTHASE 2"/>
    <property type="match status" value="1"/>
</dbReference>
<dbReference type="CDD" id="cd05265">
    <property type="entry name" value="SDR_a1"/>
    <property type="match status" value="1"/>
</dbReference>
<dbReference type="InterPro" id="IPR050177">
    <property type="entry name" value="Lipid_A_modif_metabolic_enz"/>
</dbReference>
<keyword evidence="3" id="KW-1185">Reference proteome</keyword>
<evidence type="ECO:0000313" key="3">
    <source>
        <dbReference type="Proteomes" id="UP000448943"/>
    </source>
</evidence>
<dbReference type="PANTHER" id="PTHR43245">
    <property type="entry name" value="BIFUNCTIONAL POLYMYXIN RESISTANCE PROTEIN ARNA"/>
    <property type="match status" value="1"/>
</dbReference>
<dbReference type="InterPro" id="IPR001509">
    <property type="entry name" value="Epimerase_deHydtase"/>
</dbReference>
<dbReference type="EMBL" id="SIJB01000029">
    <property type="protein sequence ID" value="NBI30003.1"/>
    <property type="molecule type" value="Genomic_DNA"/>
</dbReference>
<dbReference type="SUPFAM" id="SSF51735">
    <property type="entry name" value="NAD(P)-binding Rossmann-fold domains"/>
    <property type="match status" value="1"/>
</dbReference>
<protein>
    <submittedName>
        <fullName evidence="2">SDR family oxidoreductase</fullName>
    </submittedName>
</protein>
<organism evidence="2 3">
    <name type="scientific">Chengkuizengella marina</name>
    <dbReference type="NCBI Taxonomy" id="2507566"/>
    <lineage>
        <taxon>Bacteria</taxon>
        <taxon>Bacillati</taxon>
        <taxon>Bacillota</taxon>
        <taxon>Bacilli</taxon>
        <taxon>Bacillales</taxon>
        <taxon>Paenibacillaceae</taxon>
        <taxon>Chengkuizengella</taxon>
    </lineage>
</organism>
<accession>A0A6N9Q5J7</accession>
<dbReference type="Gene3D" id="3.40.50.720">
    <property type="entry name" value="NAD(P)-binding Rossmann-like Domain"/>
    <property type="match status" value="1"/>
</dbReference>
<evidence type="ECO:0000313" key="2">
    <source>
        <dbReference type="EMBL" id="NBI30003.1"/>
    </source>
</evidence>
<comment type="caution">
    <text evidence="2">The sequence shown here is derived from an EMBL/GenBank/DDBJ whole genome shotgun (WGS) entry which is preliminary data.</text>
</comment>
<feature type="domain" description="NAD-dependent epimerase/dehydratase" evidence="1">
    <location>
        <begin position="3"/>
        <end position="221"/>
    </location>
</feature>
<name>A0A6N9Q5J7_9BACL</name>
<dbReference type="Pfam" id="PF01370">
    <property type="entry name" value="Epimerase"/>
    <property type="match status" value="1"/>
</dbReference>
<dbReference type="AlphaFoldDB" id="A0A6N9Q5J7"/>
<dbReference type="Proteomes" id="UP000448943">
    <property type="component" value="Unassembled WGS sequence"/>
</dbReference>
<sequence length="344" mass="39424">MKILIIGGTRFIGRYLVSEALARGHEITLFNRGNHQHSFDDVEHLIGDRGHQLDVLKNRKWDAVIDTCGYVPRDVHYSTQVLADQTDHYTFISSISVYKDWMTEGIDENYAVQILSKEKAEEITHGTSGFVPEYYGALKYLCEKEAENTLENKLLTIRPGLIVGKYDYTERLPYWVNRVSKGGKVLAPGDPHQTIQFIDAIDLAAWNLDMIEQKEIGTFNVTGKSGNLTMLELLETCKEITNSNVEFVWGSEQFLLDRKIKPWSHMPLWIPRDHPLEGEEKPWKGANSFNIDRALVKGLTFRPLKDTIQDIHTWNQSRDVEISKAGITLEKEQQLLKELSKYSA</sequence>
<dbReference type="InterPro" id="IPR036291">
    <property type="entry name" value="NAD(P)-bd_dom_sf"/>
</dbReference>
<gene>
    <name evidence="2" type="ORF">ERL59_13710</name>
</gene>
<reference evidence="2 3" key="1">
    <citation type="submission" date="2019-01" db="EMBL/GenBank/DDBJ databases">
        <title>Chengkuizengella sp. nov., isolated from deep-sea sediment of East Pacific Ocean.</title>
        <authorList>
            <person name="Yang J."/>
            <person name="Lai Q."/>
            <person name="Shao Z."/>
        </authorList>
    </citation>
    <scope>NUCLEOTIDE SEQUENCE [LARGE SCALE GENOMIC DNA]</scope>
    <source>
        <strain evidence="2 3">YPA3-1-1</strain>
    </source>
</reference>
<proteinExistence type="predicted"/>
<evidence type="ECO:0000259" key="1">
    <source>
        <dbReference type="Pfam" id="PF01370"/>
    </source>
</evidence>